<feature type="compositionally biased region" description="Acidic residues" evidence="1">
    <location>
        <begin position="91"/>
        <end position="103"/>
    </location>
</feature>
<feature type="region of interest" description="Disordered" evidence="1">
    <location>
        <begin position="75"/>
        <end position="116"/>
    </location>
</feature>
<sequence length="116" mass="12744">MVDTFDPEKIFFVGSSHSFEGGASIWGRKGKLIGIQVGVGEELYTKDDNGQGSSASGGHCCIVSMWKIEENIQDLLAPIPDDGDDVHSNYDDEDDNDDEDNDNDDHGDNDNYEDNN</sequence>
<organism evidence="2 3">
    <name type="scientific">Caenorhabditis tropicalis</name>
    <dbReference type="NCBI Taxonomy" id="1561998"/>
    <lineage>
        <taxon>Eukaryota</taxon>
        <taxon>Metazoa</taxon>
        <taxon>Ecdysozoa</taxon>
        <taxon>Nematoda</taxon>
        <taxon>Chromadorea</taxon>
        <taxon>Rhabditida</taxon>
        <taxon>Rhabditina</taxon>
        <taxon>Rhabditomorpha</taxon>
        <taxon>Rhabditoidea</taxon>
        <taxon>Rhabditidae</taxon>
        <taxon>Peloderinae</taxon>
        <taxon>Caenorhabditis</taxon>
    </lineage>
</organism>
<dbReference type="WBParaSite" id="Csp11.Scaffold626.g6407.t1">
    <property type="protein sequence ID" value="Csp11.Scaffold626.g6407.t1"/>
    <property type="gene ID" value="Csp11.Scaffold626.g6407"/>
</dbReference>
<protein>
    <submittedName>
        <fullName evidence="3">TLDc domain-containing protein</fullName>
    </submittedName>
</protein>
<reference evidence="3" key="1">
    <citation type="submission" date="2016-11" db="UniProtKB">
        <authorList>
            <consortium name="WormBaseParasite"/>
        </authorList>
    </citation>
    <scope>IDENTIFICATION</scope>
</reference>
<evidence type="ECO:0000313" key="2">
    <source>
        <dbReference type="Proteomes" id="UP000095282"/>
    </source>
</evidence>
<dbReference type="AlphaFoldDB" id="A0A1I7TJ15"/>
<accession>A0A1I7TJ15</accession>
<dbReference type="Proteomes" id="UP000095282">
    <property type="component" value="Unplaced"/>
</dbReference>
<keyword evidence="2" id="KW-1185">Reference proteome</keyword>
<proteinExistence type="predicted"/>
<evidence type="ECO:0000256" key="1">
    <source>
        <dbReference type="SAM" id="MobiDB-lite"/>
    </source>
</evidence>
<name>A0A1I7TJ15_9PELO</name>
<evidence type="ECO:0000313" key="3">
    <source>
        <dbReference type="WBParaSite" id="Csp11.Scaffold626.g6407.t1"/>
    </source>
</evidence>